<reference evidence="2" key="1">
    <citation type="journal article" date="2015" name="Nature">
        <title>Complex archaea that bridge the gap between prokaryotes and eukaryotes.</title>
        <authorList>
            <person name="Spang A."/>
            <person name="Saw J.H."/>
            <person name="Jorgensen S.L."/>
            <person name="Zaremba-Niedzwiedzka K."/>
            <person name="Martijn J."/>
            <person name="Lind A.E."/>
            <person name="van Eijk R."/>
            <person name="Schleper C."/>
            <person name="Guy L."/>
            <person name="Ettema T.J."/>
        </authorList>
    </citation>
    <scope>NUCLEOTIDE SEQUENCE</scope>
</reference>
<name>A0A0F9RGC0_9ZZZZ</name>
<evidence type="ECO:0008006" key="3">
    <source>
        <dbReference type="Google" id="ProtNLM"/>
    </source>
</evidence>
<protein>
    <recommendedName>
        <fullName evidence="3">LITAF domain-containing protein</fullName>
    </recommendedName>
</protein>
<keyword evidence="1" id="KW-1133">Transmembrane helix</keyword>
<dbReference type="EMBL" id="LAZR01002908">
    <property type="protein sequence ID" value="KKN24126.1"/>
    <property type="molecule type" value="Genomic_DNA"/>
</dbReference>
<sequence>MPEKEKPGSLVEDTQTVVCQACGGRMVTYTKGDGPVAGCLLLLLGLVLSTILIGIPLIAWGIYVMVRQHKFWRCASCGTVIPRT</sequence>
<proteinExistence type="predicted"/>
<evidence type="ECO:0000256" key="1">
    <source>
        <dbReference type="SAM" id="Phobius"/>
    </source>
</evidence>
<keyword evidence="1" id="KW-0812">Transmembrane</keyword>
<feature type="transmembrane region" description="Helical" evidence="1">
    <location>
        <begin position="35"/>
        <end position="63"/>
    </location>
</feature>
<accession>A0A0F9RGC0</accession>
<evidence type="ECO:0000313" key="2">
    <source>
        <dbReference type="EMBL" id="KKN24126.1"/>
    </source>
</evidence>
<gene>
    <name evidence="2" type="ORF">LCGC14_0898150</name>
</gene>
<comment type="caution">
    <text evidence="2">The sequence shown here is derived from an EMBL/GenBank/DDBJ whole genome shotgun (WGS) entry which is preliminary data.</text>
</comment>
<dbReference type="AlphaFoldDB" id="A0A0F9RGC0"/>
<keyword evidence="1" id="KW-0472">Membrane</keyword>
<organism evidence="2">
    <name type="scientific">marine sediment metagenome</name>
    <dbReference type="NCBI Taxonomy" id="412755"/>
    <lineage>
        <taxon>unclassified sequences</taxon>
        <taxon>metagenomes</taxon>
        <taxon>ecological metagenomes</taxon>
    </lineage>
</organism>